<feature type="region of interest" description="Disordered" evidence="1">
    <location>
        <begin position="187"/>
        <end position="221"/>
    </location>
</feature>
<feature type="compositionally biased region" description="Low complexity" evidence="1">
    <location>
        <begin position="187"/>
        <end position="196"/>
    </location>
</feature>
<dbReference type="PANTHER" id="PTHR47207:SF2">
    <property type="entry name" value="LARGE RIBOSOMAL SUBUNIT PROTEIN P3Y-RELATED"/>
    <property type="match status" value="1"/>
</dbReference>
<dbReference type="PANTHER" id="PTHR47207">
    <property type="entry name" value="60S ACIDIC RIBOSOMAL PROTEIN P3-1-RELATED"/>
    <property type="match status" value="1"/>
</dbReference>
<keyword evidence="3" id="KW-1185">Reference proteome</keyword>
<dbReference type="GO" id="GO:0005840">
    <property type="term" value="C:ribosome"/>
    <property type="evidence" value="ECO:0007669"/>
    <property type="project" value="InterPro"/>
</dbReference>
<dbReference type="Pfam" id="PF00428">
    <property type="entry name" value="Ribosomal_60s"/>
    <property type="match status" value="1"/>
</dbReference>
<name>A0AAN9JXM1_CANGL</name>
<evidence type="ECO:0008006" key="4">
    <source>
        <dbReference type="Google" id="ProtNLM"/>
    </source>
</evidence>
<gene>
    <name evidence="2" type="ORF">VNO77_44086</name>
</gene>
<dbReference type="InterPro" id="IPR044252">
    <property type="entry name" value="RPP3"/>
</dbReference>
<organism evidence="2 3">
    <name type="scientific">Canavalia gladiata</name>
    <name type="common">Sword bean</name>
    <name type="synonym">Dolichos gladiatus</name>
    <dbReference type="NCBI Taxonomy" id="3824"/>
    <lineage>
        <taxon>Eukaryota</taxon>
        <taxon>Viridiplantae</taxon>
        <taxon>Streptophyta</taxon>
        <taxon>Embryophyta</taxon>
        <taxon>Tracheophyta</taxon>
        <taxon>Spermatophyta</taxon>
        <taxon>Magnoliopsida</taxon>
        <taxon>eudicotyledons</taxon>
        <taxon>Gunneridae</taxon>
        <taxon>Pentapetalae</taxon>
        <taxon>rosids</taxon>
        <taxon>fabids</taxon>
        <taxon>Fabales</taxon>
        <taxon>Fabaceae</taxon>
        <taxon>Papilionoideae</taxon>
        <taxon>50 kb inversion clade</taxon>
        <taxon>NPAAA clade</taxon>
        <taxon>indigoferoid/millettioid clade</taxon>
        <taxon>Phaseoleae</taxon>
        <taxon>Canavalia</taxon>
    </lineage>
</organism>
<reference evidence="2 3" key="1">
    <citation type="submission" date="2024-01" db="EMBL/GenBank/DDBJ databases">
        <title>The genomes of 5 underutilized Papilionoideae crops provide insights into root nodulation and disease resistanc.</title>
        <authorList>
            <person name="Jiang F."/>
        </authorList>
    </citation>
    <scope>NUCLEOTIDE SEQUENCE [LARGE SCALE GENOMIC DNA]</scope>
    <source>
        <strain evidence="2">LVBAO_FW01</strain>
        <tissue evidence="2">Leaves</tissue>
    </source>
</reference>
<comment type="caution">
    <text evidence="2">The sequence shown here is derived from an EMBL/GenBank/DDBJ whole genome shotgun (WGS) entry which is preliminary data.</text>
</comment>
<dbReference type="EMBL" id="JAYMYQ010000011">
    <property type="protein sequence ID" value="KAK7306163.1"/>
    <property type="molecule type" value="Genomic_DNA"/>
</dbReference>
<proteinExistence type="predicted"/>
<feature type="compositionally biased region" description="Acidic residues" evidence="1">
    <location>
        <begin position="204"/>
        <end position="215"/>
    </location>
</feature>
<dbReference type="Proteomes" id="UP001367508">
    <property type="component" value="Unassembled WGS sequence"/>
</dbReference>
<evidence type="ECO:0000256" key="1">
    <source>
        <dbReference type="SAM" id="MobiDB-lite"/>
    </source>
</evidence>
<dbReference type="GO" id="GO:0003735">
    <property type="term" value="F:structural constituent of ribosome"/>
    <property type="evidence" value="ECO:0007669"/>
    <property type="project" value="InterPro"/>
</dbReference>
<dbReference type="AlphaFoldDB" id="A0AAN9JXM1"/>
<evidence type="ECO:0000313" key="2">
    <source>
        <dbReference type="EMBL" id="KAK7306163.1"/>
    </source>
</evidence>
<protein>
    <recommendedName>
        <fullName evidence="4">60S acidic ribosomal protein P3</fullName>
    </recommendedName>
</protein>
<evidence type="ECO:0000313" key="3">
    <source>
        <dbReference type="Proteomes" id="UP001367508"/>
    </source>
</evidence>
<accession>A0AAN9JXM1</accession>
<sequence length="221" mass="23740">MISNENLDYDHRFSIGKCHKMQDRMSKLLDEAALRDGGDMRVTVVGRKEFKISMEVHNSVLTNKSRFFIKKLGCNIGSKKGVRNSQRVLGLYGEKAMGVFTFVLRKSGDEWTAKQYSGDIDVDIEESFASTFEIQRKLVNAALAVDSSGAVQSSFSHVSPSSAVFQVIVGGAVLVGGGVAAAAVPAGGAAPAGEAPAAEKKEETVEEEEEDDDDLGLSLFD</sequence>